<evidence type="ECO:0000313" key="2">
    <source>
        <dbReference type="Proteomes" id="UP000054166"/>
    </source>
</evidence>
<gene>
    <name evidence="1" type="ORF">PILCRDRAFT_31080</name>
</gene>
<organism evidence="1 2">
    <name type="scientific">Piloderma croceum (strain F 1598)</name>
    <dbReference type="NCBI Taxonomy" id="765440"/>
    <lineage>
        <taxon>Eukaryota</taxon>
        <taxon>Fungi</taxon>
        <taxon>Dikarya</taxon>
        <taxon>Basidiomycota</taxon>
        <taxon>Agaricomycotina</taxon>
        <taxon>Agaricomycetes</taxon>
        <taxon>Agaricomycetidae</taxon>
        <taxon>Atheliales</taxon>
        <taxon>Atheliaceae</taxon>
        <taxon>Piloderma</taxon>
    </lineage>
</organism>
<protein>
    <submittedName>
        <fullName evidence="1">Uncharacterized protein</fullName>
    </submittedName>
</protein>
<reference evidence="2" key="2">
    <citation type="submission" date="2015-01" db="EMBL/GenBank/DDBJ databases">
        <title>Evolutionary Origins and Diversification of the Mycorrhizal Mutualists.</title>
        <authorList>
            <consortium name="DOE Joint Genome Institute"/>
            <consortium name="Mycorrhizal Genomics Consortium"/>
            <person name="Kohler A."/>
            <person name="Kuo A."/>
            <person name="Nagy L.G."/>
            <person name="Floudas D."/>
            <person name="Copeland A."/>
            <person name="Barry K.W."/>
            <person name="Cichocki N."/>
            <person name="Veneault-Fourrey C."/>
            <person name="LaButti K."/>
            <person name="Lindquist E.A."/>
            <person name="Lipzen A."/>
            <person name="Lundell T."/>
            <person name="Morin E."/>
            <person name="Murat C."/>
            <person name="Riley R."/>
            <person name="Ohm R."/>
            <person name="Sun H."/>
            <person name="Tunlid A."/>
            <person name="Henrissat B."/>
            <person name="Grigoriev I.V."/>
            <person name="Hibbett D.S."/>
            <person name="Martin F."/>
        </authorList>
    </citation>
    <scope>NUCLEOTIDE SEQUENCE [LARGE SCALE GENOMIC DNA]</scope>
    <source>
        <strain evidence="2">F 1598</strain>
    </source>
</reference>
<keyword evidence="2" id="KW-1185">Reference proteome</keyword>
<dbReference type="HOGENOM" id="CLU_119163_1_0_1"/>
<evidence type="ECO:0000313" key="1">
    <source>
        <dbReference type="EMBL" id="KIM71666.1"/>
    </source>
</evidence>
<feature type="non-terminal residue" evidence="1">
    <location>
        <position position="105"/>
    </location>
</feature>
<reference evidence="1 2" key="1">
    <citation type="submission" date="2014-04" db="EMBL/GenBank/DDBJ databases">
        <authorList>
            <consortium name="DOE Joint Genome Institute"/>
            <person name="Kuo A."/>
            <person name="Tarkka M."/>
            <person name="Buscot F."/>
            <person name="Kohler A."/>
            <person name="Nagy L.G."/>
            <person name="Floudas D."/>
            <person name="Copeland A."/>
            <person name="Barry K.W."/>
            <person name="Cichocki N."/>
            <person name="Veneault-Fourrey C."/>
            <person name="LaButti K."/>
            <person name="Lindquist E.A."/>
            <person name="Lipzen A."/>
            <person name="Lundell T."/>
            <person name="Morin E."/>
            <person name="Murat C."/>
            <person name="Sun H."/>
            <person name="Tunlid A."/>
            <person name="Henrissat B."/>
            <person name="Grigoriev I.V."/>
            <person name="Hibbett D.S."/>
            <person name="Martin F."/>
            <person name="Nordberg H.P."/>
            <person name="Cantor M.N."/>
            <person name="Hua S.X."/>
        </authorList>
    </citation>
    <scope>NUCLEOTIDE SEQUENCE [LARGE SCALE GENOMIC DNA]</scope>
    <source>
        <strain evidence="1 2">F 1598</strain>
    </source>
</reference>
<proteinExistence type="predicted"/>
<dbReference type="AlphaFoldDB" id="A0A0C3EV32"/>
<dbReference type="EMBL" id="KN833238">
    <property type="protein sequence ID" value="KIM71666.1"/>
    <property type="molecule type" value="Genomic_DNA"/>
</dbReference>
<dbReference type="OrthoDB" id="3363652at2759"/>
<dbReference type="Proteomes" id="UP000054166">
    <property type="component" value="Unassembled WGS sequence"/>
</dbReference>
<feature type="non-terminal residue" evidence="1">
    <location>
        <position position="1"/>
    </location>
</feature>
<sequence length="105" mass="12298">PLDKEHVDEIISKIEFGTDLTENKLQEVKSLVQEFADMFALSMSEVLFVDWHNHHLNVNPNTKLPKCMSQTPVIKNQKEWYYKTLDEIEKSHVIQKVPGEFIKCL</sequence>
<dbReference type="InParanoid" id="A0A0C3EV32"/>
<accession>A0A0C3EV32</accession>
<name>A0A0C3EV32_PILCF</name>